<sequence length="84" mass="9341">MPTTATYICLTCRKDFTARTADRLRGWARFCCKSCKAKQMKPGIRGRRITHVVVDDYALGGSVANGAYHDFDDTHPFSGDALEP</sequence>
<evidence type="ECO:0000313" key="2">
    <source>
        <dbReference type="Proteomes" id="UP001057221"/>
    </source>
</evidence>
<accession>A0A9E7MRT5</accession>
<name>A0A9E7MRT5_9CAUD</name>
<proteinExistence type="predicted"/>
<reference evidence="1 2" key="1">
    <citation type="submission" date="2022-05" db="EMBL/GenBank/DDBJ databases">
        <authorList>
            <person name="Friedrich I."/>
            <person name="Poehlein A."/>
            <person name="Schneider D."/>
            <person name="Hertel R."/>
            <person name="Daniel R."/>
        </authorList>
    </citation>
    <scope>NUCLEOTIDE SEQUENCE [LARGE SCALE GENOMIC DNA]</scope>
</reference>
<keyword evidence="2" id="KW-1185">Reference proteome</keyword>
<dbReference type="EMBL" id="ON529855">
    <property type="protein sequence ID" value="USN14556.1"/>
    <property type="molecule type" value="Genomic_DNA"/>
</dbReference>
<organism evidence="1 2">
    <name type="scientific">Brevundimonas phage vB_BpoS-Domovoi</name>
    <dbReference type="NCBI Taxonomy" id="2948598"/>
    <lineage>
        <taxon>Viruses</taxon>
        <taxon>Duplodnaviria</taxon>
        <taxon>Heunggongvirae</taxon>
        <taxon>Uroviricota</taxon>
        <taxon>Caudoviricetes</taxon>
        <taxon>Jeanschmidtviridae</taxon>
        <taxon>Marchewkavirus</taxon>
        <taxon>Marchewkavirus domovoi</taxon>
    </lineage>
</organism>
<evidence type="ECO:0000313" key="1">
    <source>
        <dbReference type="EMBL" id="USN14556.1"/>
    </source>
</evidence>
<protein>
    <submittedName>
        <fullName evidence="1">Uncharacterized protein</fullName>
    </submittedName>
</protein>
<gene>
    <name evidence="1" type="ORF">DOMOVOI_00810</name>
</gene>
<dbReference type="Proteomes" id="UP001057221">
    <property type="component" value="Segment"/>
</dbReference>